<accession>A0ABT7Z325</accession>
<keyword evidence="1" id="KW-0812">Transmembrane</keyword>
<dbReference type="EMBL" id="JAUEPL010000007">
    <property type="protein sequence ID" value="MDN3293887.1"/>
    <property type="molecule type" value="Genomic_DNA"/>
</dbReference>
<reference evidence="2" key="1">
    <citation type="submission" date="2023-06" db="EMBL/GenBank/DDBJ databases">
        <title>WGS-Sequencing of Streptomyces ficellus isolate 21 collected from sand in Gara Djebilet Iron Mine in Algeria.</title>
        <authorList>
            <person name="Zegers G.P."/>
            <person name="Gomez A."/>
            <person name="Gueddou A."/>
            <person name="Zahara A.F."/>
            <person name="Worth M."/>
            <person name="Sevigny J.L."/>
            <person name="Tisa L."/>
        </authorList>
    </citation>
    <scope>NUCLEOTIDE SEQUENCE</scope>
    <source>
        <strain evidence="2">AS11</strain>
    </source>
</reference>
<evidence type="ECO:0000256" key="1">
    <source>
        <dbReference type="SAM" id="Phobius"/>
    </source>
</evidence>
<proteinExistence type="predicted"/>
<feature type="transmembrane region" description="Helical" evidence="1">
    <location>
        <begin position="260"/>
        <end position="282"/>
    </location>
</feature>
<feature type="transmembrane region" description="Helical" evidence="1">
    <location>
        <begin position="28"/>
        <end position="47"/>
    </location>
</feature>
<feature type="transmembrane region" description="Helical" evidence="1">
    <location>
        <begin position="288"/>
        <end position="309"/>
    </location>
</feature>
<feature type="transmembrane region" description="Helical" evidence="1">
    <location>
        <begin position="59"/>
        <end position="79"/>
    </location>
</feature>
<dbReference type="RefSeq" id="WP_290110853.1">
    <property type="nucleotide sequence ID" value="NZ_JAUEPL010000007.1"/>
</dbReference>
<name>A0ABT7Z325_9ACTN</name>
<sequence length="312" mass="33559">MGHSSRSKSPYGPYFERRRSEPTTWTRLTGLVTLLAAFAAMIVGVLPLAPDVDVRNLRLGLVGCTAVGAVLWTVASIRSRRPEVTILDKPARKERDPSRFLPVVLSLALPLASAAALAQAIGLDGAEGRWEAQVYAAGGGSYEVTVDALLDEPGTTGVNINDVDQYATDVAVTLRFHDGTRTVTVHDATTVGRPEVDDTVRVMYAPGSPGLGVRNDGTRFFSSGLLYLWLWALALFAWAFGSAAFGMMRDGIHTARRFRADVHVPAALILLTGVCLLLPGAFFHTSTWAGWLLALAAATTPWLALAWMLKRG</sequence>
<dbReference type="Proteomes" id="UP001174050">
    <property type="component" value="Unassembled WGS sequence"/>
</dbReference>
<feature type="transmembrane region" description="Helical" evidence="1">
    <location>
        <begin position="100"/>
        <end position="121"/>
    </location>
</feature>
<protein>
    <recommendedName>
        <fullName evidence="4">DUF3592 domain-containing protein</fullName>
    </recommendedName>
</protein>
<evidence type="ECO:0000313" key="3">
    <source>
        <dbReference type="Proteomes" id="UP001174050"/>
    </source>
</evidence>
<feature type="transmembrane region" description="Helical" evidence="1">
    <location>
        <begin position="226"/>
        <end position="248"/>
    </location>
</feature>
<organism evidence="2 3">
    <name type="scientific">Streptomyces ficellus</name>
    <dbReference type="NCBI Taxonomy" id="1977088"/>
    <lineage>
        <taxon>Bacteria</taxon>
        <taxon>Bacillati</taxon>
        <taxon>Actinomycetota</taxon>
        <taxon>Actinomycetes</taxon>
        <taxon>Kitasatosporales</taxon>
        <taxon>Streptomycetaceae</taxon>
        <taxon>Streptomyces</taxon>
    </lineage>
</organism>
<keyword evidence="1" id="KW-0472">Membrane</keyword>
<keyword evidence="3" id="KW-1185">Reference proteome</keyword>
<keyword evidence="1" id="KW-1133">Transmembrane helix</keyword>
<evidence type="ECO:0000313" key="2">
    <source>
        <dbReference type="EMBL" id="MDN3293887.1"/>
    </source>
</evidence>
<comment type="caution">
    <text evidence="2">The sequence shown here is derived from an EMBL/GenBank/DDBJ whole genome shotgun (WGS) entry which is preliminary data.</text>
</comment>
<evidence type="ECO:0008006" key="4">
    <source>
        <dbReference type="Google" id="ProtNLM"/>
    </source>
</evidence>
<gene>
    <name evidence="2" type="ORF">QWM81_07485</name>
</gene>